<name>A0ABR2RCP4_9ROSI</name>
<accession>A0ABR2RCP4</accession>
<keyword evidence="2" id="KW-1185">Reference proteome</keyword>
<gene>
    <name evidence="1" type="ORF">V6N11_043554</name>
</gene>
<sequence>MELGKDEALELEMSEQETSFHDHDLKDELNWVKPFDLESDLLSADKERIKEQKIEESEQTIYVMHS</sequence>
<dbReference type="Proteomes" id="UP001396334">
    <property type="component" value="Unassembled WGS sequence"/>
</dbReference>
<evidence type="ECO:0000313" key="1">
    <source>
        <dbReference type="EMBL" id="KAK9010679.1"/>
    </source>
</evidence>
<proteinExistence type="predicted"/>
<dbReference type="EMBL" id="JBBPBN010000023">
    <property type="protein sequence ID" value="KAK9010679.1"/>
    <property type="molecule type" value="Genomic_DNA"/>
</dbReference>
<reference evidence="1 2" key="1">
    <citation type="journal article" date="2024" name="G3 (Bethesda)">
        <title>Genome assembly of Hibiscus sabdariffa L. provides insights into metabolisms of medicinal natural products.</title>
        <authorList>
            <person name="Kim T."/>
        </authorList>
    </citation>
    <scope>NUCLEOTIDE SEQUENCE [LARGE SCALE GENOMIC DNA]</scope>
    <source>
        <strain evidence="1">TK-2024</strain>
        <tissue evidence="1">Old leaves</tissue>
    </source>
</reference>
<protein>
    <submittedName>
        <fullName evidence="1">Uncharacterized protein</fullName>
    </submittedName>
</protein>
<organism evidence="1 2">
    <name type="scientific">Hibiscus sabdariffa</name>
    <name type="common">roselle</name>
    <dbReference type="NCBI Taxonomy" id="183260"/>
    <lineage>
        <taxon>Eukaryota</taxon>
        <taxon>Viridiplantae</taxon>
        <taxon>Streptophyta</taxon>
        <taxon>Embryophyta</taxon>
        <taxon>Tracheophyta</taxon>
        <taxon>Spermatophyta</taxon>
        <taxon>Magnoliopsida</taxon>
        <taxon>eudicotyledons</taxon>
        <taxon>Gunneridae</taxon>
        <taxon>Pentapetalae</taxon>
        <taxon>rosids</taxon>
        <taxon>malvids</taxon>
        <taxon>Malvales</taxon>
        <taxon>Malvaceae</taxon>
        <taxon>Malvoideae</taxon>
        <taxon>Hibiscus</taxon>
    </lineage>
</organism>
<evidence type="ECO:0000313" key="2">
    <source>
        <dbReference type="Proteomes" id="UP001396334"/>
    </source>
</evidence>
<comment type="caution">
    <text evidence="1">The sequence shown here is derived from an EMBL/GenBank/DDBJ whole genome shotgun (WGS) entry which is preliminary data.</text>
</comment>